<dbReference type="RefSeq" id="WP_267301389.1">
    <property type="nucleotide sequence ID" value="NZ_JAOQJZ010000010.1"/>
</dbReference>
<proteinExistence type="inferred from homology"/>
<dbReference type="InterPro" id="IPR038595">
    <property type="entry name" value="LOR_sf"/>
</dbReference>
<comment type="similarity">
    <text evidence="1">Belongs to the LOR family.</text>
</comment>
<name>A0AAE3IJ91_9FIRM</name>
<evidence type="ECO:0000256" key="1">
    <source>
        <dbReference type="ARBA" id="ARBA00005437"/>
    </source>
</evidence>
<evidence type="ECO:0000313" key="3">
    <source>
        <dbReference type="Proteomes" id="UP001208131"/>
    </source>
</evidence>
<evidence type="ECO:0000313" key="2">
    <source>
        <dbReference type="EMBL" id="MCU6706221.1"/>
    </source>
</evidence>
<comment type="caution">
    <text evidence="2">The sequence shown here is derived from an EMBL/GenBank/DDBJ whole genome shotgun (WGS) entry which is preliminary data.</text>
</comment>
<dbReference type="InterPro" id="IPR007612">
    <property type="entry name" value="LOR"/>
</dbReference>
<dbReference type="Gene3D" id="2.40.160.200">
    <property type="entry name" value="LURP1-related"/>
    <property type="match status" value="1"/>
</dbReference>
<dbReference type="SUPFAM" id="SSF54518">
    <property type="entry name" value="Tubby C-terminal domain-like"/>
    <property type="match status" value="1"/>
</dbReference>
<dbReference type="Proteomes" id="UP001208131">
    <property type="component" value="Unassembled WGS sequence"/>
</dbReference>
<accession>A0AAE3IJ91</accession>
<organism evidence="2 3">
    <name type="scientific">Hominimerdicola aceti</name>
    <dbReference type="NCBI Taxonomy" id="2981726"/>
    <lineage>
        <taxon>Bacteria</taxon>
        <taxon>Bacillati</taxon>
        <taxon>Bacillota</taxon>
        <taxon>Clostridia</taxon>
        <taxon>Eubacteriales</taxon>
        <taxon>Oscillospiraceae</taxon>
        <taxon>Hominimerdicola</taxon>
    </lineage>
</organism>
<dbReference type="AlphaFoldDB" id="A0AAE3IJ91"/>
<sequence length="156" mass="17882">MKLVLKQRLFSWFDSYDVCDEYGNAVFSVKGRLAWGHLLEIYDNMGNKVGVLKEKVLKIFPTFEIYIGGEYMGCIKKEFTFFKPKFDIDFCGWRVDGDIFGWDYSVYSGAEQIMYVSKELLHLIDTYVIDVYDDSNALAGLLIALAIDAEKCSDGN</sequence>
<reference evidence="2 3" key="1">
    <citation type="journal article" date="2021" name="ISME Commun">
        <title>Automated analysis of genomic sequences facilitates high-throughput and comprehensive description of bacteria.</title>
        <authorList>
            <person name="Hitch T.C.A."/>
        </authorList>
    </citation>
    <scope>NUCLEOTIDE SEQUENCE [LARGE SCALE GENOMIC DNA]</scope>
    <source>
        <strain evidence="2 3">Sanger_31</strain>
    </source>
</reference>
<dbReference type="Pfam" id="PF04525">
    <property type="entry name" value="LOR"/>
    <property type="match status" value="1"/>
</dbReference>
<protein>
    <submittedName>
        <fullName evidence="2">LURP-one-related family protein</fullName>
    </submittedName>
</protein>
<dbReference type="InterPro" id="IPR025659">
    <property type="entry name" value="Tubby-like_C"/>
</dbReference>
<gene>
    <name evidence="2" type="ORF">OCV57_09830</name>
</gene>
<keyword evidence="3" id="KW-1185">Reference proteome</keyword>
<dbReference type="EMBL" id="JAOQJZ010000010">
    <property type="protein sequence ID" value="MCU6706221.1"/>
    <property type="molecule type" value="Genomic_DNA"/>
</dbReference>